<organism evidence="3 4">
    <name type="scientific">Tuber magnatum</name>
    <name type="common">white Piedmont truffle</name>
    <dbReference type="NCBI Taxonomy" id="42249"/>
    <lineage>
        <taxon>Eukaryota</taxon>
        <taxon>Fungi</taxon>
        <taxon>Dikarya</taxon>
        <taxon>Ascomycota</taxon>
        <taxon>Pezizomycotina</taxon>
        <taxon>Pezizomycetes</taxon>
        <taxon>Pezizales</taxon>
        <taxon>Tuberaceae</taxon>
        <taxon>Tuber</taxon>
    </lineage>
</organism>
<dbReference type="Proteomes" id="UP000246991">
    <property type="component" value="Unassembled WGS sequence"/>
</dbReference>
<dbReference type="GO" id="GO:0005743">
    <property type="term" value="C:mitochondrial inner membrane"/>
    <property type="evidence" value="ECO:0007669"/>
    <property type="project" value="TreeGrafter"/>
</dbReference>
<dbReference type="STRING" id="42249.A0A317SWX3"/>
<keyword evidence="3" id="KW-0378">Hydrolase</keyword>
<protein>
    <submittedName>
        <fullName evidence="3">Alpha/beta-hydrolase</fullName>
    </submittedName>
</protein>
<keyword evidence="4" id="KW-1185">Reference proteome</keyword>
<dbReference type="OrthoDB" id="8119704at2759"/>
<sequence length="311" mass="35030">MDYHHRLSWSPSTAPPAALPEGVRERVFVRPRVGCFESALDFTNYLQFFSSRGYPCYAPSLRGHGASYQLGFWSMYWTSKHALALDVALVIAHIRSKHSKNAVIMGHSSGGGLAQYILDRDMEKLGGLVTLAAVPGFGSMGVYLNWIRFDPWFLIRIYCKHFGHPRSPLSSTALVHNAFFSRAFPLQEVRELERTMPEYESMRWTVSMMTKFVSAERVIGNILPTLKGGRRVLVVAGGEDKLMNGVIMQRLAAWYRVAWESIRGKGEQGVEEEASAEVVRYGVVEGSGHHVMKDCMWEVGAEMVLEWLEGH</sequence>
<evidence type="ECO:0000259" key="2">
    <source>
        <dbReference type="Pfam" id="PF12697"/>
    </source>
</evidence>
<dbReference type="GO" id="GO:0006654">
    <property type="term" value="P:phosphatidic acid biosynthetic process"/>
    <property type="evidence" value="ECO:0007669"/>
    <property type="project" value="TreeGrafter"/>
</dbReference>
<evidence type="ECO:0000256" key="1">
    <source>
        <dbReference type="ARBA" id="ARBA00038097"/>
    </source>
</evidence>
<dbReference type="Pfam" id="PF12697">
    <property type="entry name" value="Abhydrolase_6"/>
    <property type="match status" value="1"/>
</dbReference>
<dbReference type="PANTHER" id="PTHR42886:SF29">
    <property type="entry name" value="PUMMELIG, ISOFORM A"/>
    <property type="match status" value="1"/>
</dbReference>
<dbReference type="GO" id="GO:0055088">
    <property type="term" value="P:lipid homeostasis"/>
    <property type="evidence" value="ECO:0007669"/>
    <property type="project" value="TreeGrafter"/>
</dbReference>
<comment type="caution">
    <text evidence="3">The sequence shown here is derived from an EMBL/GenBank/DDBJ whole genome shotgun (WGS) entry which is preliminary data.</text>
</comment>
<dbReference type="GO" id="GO:0042171">
    <property type="term" value="F:lysophosphatidic acid acyltransferase activity"/>
    <property type="evidence" value="ECO:0007669"/>
    <property type="project" value="TreeGrafter"/>
</dbReference>
<reference evidence="3 4" key="1">
    <citation type="submission" date="2018-03" db="EMBL/GenBank/DDBJ databases">
        <title>Genomes of Pezizomycetes fungi and the evolution of truffles.</title>
        <authorList>
            <person name="Murat C."/>
            <person name="Payen T."/>
            <person name="Noel B."/>
            <person name="Kuo A."/>
            <person name="Martin F.M."/>
        </authorList>
    </citation>
    <scope>NUCLEOTIDE SEQUENCE [LARGE SCALE GENOMIC DNA]</scope>
    <source>
        <strain evidence="3">091103-1</strain>
    </source>
</reference>
<evidence type="ECO:0000313" key="4">
    <source>
        <dbReference type="Proteomes" id="UP000246991"/>
    </source>
</evidence>
<dbReference type="EMBL" id="PYWC01000020">
    <property type="protein sequence ID" value="PWW77671.1"/>
    <property type="molecule type" value="Genomic_DNA"/>
</dbReference>
<dbReference type="AlphaFoldDB" id="A0A317SWX3"/>
<dbReference type="InterPro" id="IPR029058">
    <property type="entry name" value="AB_hydrolase_fold"/>
</dbReference>
<dbReference type="Gene3D" id="3.40.50.1820">
    <property type="entry name" value="alpha/beta hydrolase"/>
    <property type="match status" value="1"/>
</dbReference>
<dbReference type="SUPFAM" id="SSF53474">
    <property type="entry name" value="alpha/beta-Hydrolases"/>
    <property type="match status" value="1"/>
</dbReference>
<proteinExistence type="inferred from homology"/>
<dbReference type="PANTHER" id="PTHR42886">
    <property type="entry name" value="RE40534P-RELATED"/>
    <property type="match status" value="1"/>
</dbReference>
<comment type="similarity">
    <text evidence="1">Belongs to the peptidase S33 family. ABHD4/ABHD5 subfamily.</text>
</comment>
<dbReference type="GO" id="GO:0035965">
    <property type="term" value="P:cardiolipin acyl-chain remodeling"/>
    <property type="evidence" value="ECO:0007669"/>
    <property type="project" value="TreeGrafter"/>
</dbReference>
<evidence type="ECO:0000313" key="3">
    <source>
        <dbReference type="EMBL" id="PWW77671.1"/>
    </source>
</evidence>
<name>A0A317SWX3_9PEZI</name>
<dbReference type="GO" id="GO:0004623">
    <property type="term" value="F:phospholipase A2 activity"/>
    <property type="evidence" value="ECO:0007669"/>
    <property type="project" value="TreeGrafter"/>
</dbReference>
<feature type="domain" description="AB hydrolase-1" evidence="2">
    <location>
        <begin position="44"/>
        <end position="293"/>
    </location>
</feature>
<dbReference type="InterPro" id="IPR000073">
    <property type="entry name" value="AB_hydrolase_1"/>
</dbReference>
<accession>A0A317SWX3</accession>
<gene>
    <name evidence="3" type="ORF">C7212DRAFT_356777</name>
</gene>